<name>A0A388LXM8_CHABU</name>
<dbReference type="Pfam" id="PF00190">
    <property type="entry name" value="Cupin_1"/>
    <property type="match status" value="1"/>
</dbReference>
<evidence type="ECO:0000256" key="1">
    <source>
        <dbReference type="ARBA" id="ARBA00007178"/>
    </source>
</evidence>
<dbReference type="PANTHER" id="PTHR31189:SF54">
    <property type="entry name" value="11S GLOBULIN SEED STORAGE PROTEIN 2-LIKE"/>
    <property type="match status" value="1"/>
</dbReference>
<feature type="domain" description="Cupin type-1" evidence="7">
    <location>
        <begin position="265"/>
        <end position="415"/>
    </location>
</feature>
<evidence type="ECO:0000256" key="4">
    <source>
        <dbReference type="ARBA" id="ARBA00023157"/>
    </source>
</evidence>
<evidence type="ECO:0000256" key="2">
    <source>
        <dbReference type="ARBA" id="ARBA00022761"/>
    </source>
</evidence>
<sequence>MALVSGSRRQSHWSANWALVCVGLVILVSVAQVMAMTTGTSASKGQFEYGRPYDVAKTDGGSLSLWSESFEELTKHGAHIVAGHLTLEANGFALPAYVNSPQIVYAARNFLRWCRGFRKASFSCSAHVGLMTPMGISAAIQRISEGDVVVIPRGWASWACNHQERRFKALFVADLSEHAGISAKESSFALAGSMKDLGEGWRQGSVLHGFTKDVLAAAWDVEERDVEKLLNSQRESVITKVSREAAESYVSSEPSAAGFVGEFIYSLKNSQPDVFNEGGEFHLVNRNKLQTLHKFGTDFAVAFAKLNKGAIGAPGWCVNAHHIVYFTKGSGRFQIAHPDGSNALDAHVRAGSVIVVPRFHAAVVLASKEEELEYVVVFTSSLPIWVNMAGQNSVFQNMPATVVKEAFNIPEDLLEKLRHRRTSHSIILPAPTTSEQKQQEPVEAKKPSQGLPYAFM</sequence>
<dbReference type="InterPro" id="IPR006044">
    <property type="entry name" value="11S_seedstore_pln"/>
</dbReference>
<evidence type="ECO:0000259" key="7">
    <source>
        <dbReference type="SMART" id="SM00835"/>
    </source>
</evidence>
<reference evidence="8 9" key="1">
    <citation type="journal article" date="2018" name="Cell">
        <title>The Chara Genome: Secondary Complexity and Implications for Plant Terrestrialization.</title>
        <authorList>
            <person name="Nishiyama T."/>
            <person name="Sakayama H."/>
            <person name="Vries J.D."/>
            <person name="Buschmann H."/>
            <person name="Saint-Marcoux D."/>
            <person name="Ullrich K.K."/>
            <person name="Haas F.B."/>
            <person name="Vanderstraeten L."/>
            <person name="Becker D."/>
            <person name="Lang D."/>
            <person name="Vosolsobe S."/>
            <person name="Rombauts S."/>
            <person name="Wilhelmsson P.K.I."/>
            <person name="Janitza P."/>
            <person name="Kern R."/>
            <person name="Heyl A."/>
            <person name="Rumpler F."/>
            <person name="Villalobos L.I.A.C."/>
            <person name="Clay J.M."/>
            <person name="Skokan R."/>
            <person name="Toyoda A."/>
            <person name="Suzuki Y."/>
            <person name="Kagoshima H."/>
            <person name="Schijlen E."/>
            <person name="Tajeshwar N."/>
            <person name="Catarino B."/>
            <person name="Hetherington A.J."/>
            <person name="Saltykova A."/>
            <person name="Bonnot C."/>
            <person name="Breuninger H."/>
            <person name="Symeonidi A."/>
            <person name="Radhakrishnan G.V."/>
            <person name="Van Nieuwerburgh F."/>
            <person name="Deforce D."/>
            <person name="Chang C."/>
            <person name="Karol K.G."/>
            <person name="Hedrich R."/>
            <person name="Ulvskov P."/>
            <person name="Glockner G."/>
            <person name="Delwiche C.F."/>
            <person name="Petrasek J."/>
            <person name="Van de Peer Y."/>
            <person name="Friml J."/>
            <person name="Beilby M."/>
            <person name="Dolan L."/>
            <person name="Kohara Y."/>
            <person name="Sugano S."/>
            <person name="Fujiyama A."/>
            <person name="Delaux P.-M."/>
            <person name="Quint M."/>
            <person name="TheiBen G."/>
            <person name="Hagemann M."/>
            <person name="Harholt J."/>
            <person name="Dunand C."/>
            <person name="Zachgo S."/>
            <person name="Langdale J."/>
            <person name="Maumus F."/>
            <person name="Straeten D.V.D."/>
            <person name="Gould S.B."/>
            <person name="Rensing S.A."/>
        </authorList>
    </citation>
    <scope>NUCLEOTIDE SEQUENCE [LARGE SCALE GENOMIC DNA]</scope>
    <source>
        <strain evidence="8 9">S276</strain>
    </source>
</reference>
<dbReference type="EMBL" id="BFEA01000591">
    <property type="protein sequence ID" value="GBG87025.1"/>
    <property type="molecule type" value="Genomic_DNA"/>
</dbReference>
<dbReference type="AlphaFoldDB" id="A0A388LXM8"/>
<evidence type="ECO:0000313" key="8">
    <source>
        <dbReference type="EMBL" id="GBG87025.1"/>
    </source>
</evidence>
<feature type="chain" id="PRO_5017312699" description="Cupin type-1 domain-containing protein" evidence="6">
    <location>
        <begin position="36"/>
        <end position="456"/>
    </location>
</feature>
<dbReference type="Proteomes" id="UP000265515">
    <property type="component" value="Unassembled WGS sequence"/>
</dbReference>
<dbReference type="InterPro" id="IPR011051">
    <property type="entry name" value="RmlC_Cupin_sf"/>
</dbReference>
<comment type="caution">
    <text evidence="8">The sequence shown here is derived from an EMBL/GenBank/DDBJ whole genome shotgun (WGS) entry which is preliminary data.</text>
</comment>
<accession>A0A388LXM8</accession>
<evidence type="ECO:0000313" key="9">
    <source>
        <dbReference type="Proteomes" id="UP000265515"/>
    </source>
</evidence>
<dbReference type="SMART" id="SM00835">
    <property type="entry name" value="Cupin_1"/>
    <property type="match status" value="2"/>
</dbReference>
<feature type="signal peptide" evidence="6">
    <location>
        <begin position="1"/>
        <end position="35"/>
    </location>
</feature>
<dbReference type="GO" id="GO:0045735">
    <property type="term" value="F:nutrient reservoir activity"/>
    <property type="evidence" value="ECO:0007669"/>
    <property type="project" value="UniProtKB-KW"/>
</dbReference>
<keyword evidence="9" id="KW-1185">Reference proteome</keyword>
<evidence type="ECO:0000256" key="3">
    <source>
        <dbReference type="ARBA" id="ARBA00023129"/>
    </source>
</evidence>
<dbReference type="OMA" id="WSANWAL"/>
<keyword evidence="4" id="KW-1015">Disulfide bond</keyword>
<dbReference type="InterPro" id="IPR050253">
    <property type="entry name" value="Seed_Storage-Functional"/>
</dbReference>
<dbReference type="Gramene" id="GBG87025">
    <property type="protein sequence ID" value="GBG87025"/>
    <property type="gene ID" value="CBR_g44481"/>
</dbReference>
<evidence type="ECO:0000256" key="6">
    <source>
        <dbReference type="SAM" id="SignalP"/>
    </source>
</evidence>
<dbReference type="PRINTS" id="PR00439">
    <property type="entry name" value="11SGLOBULIN"/>
</dbReference>
<dbReference type="SUPFAM" id="SSF51182">
    <property type="entry name" value="RmlC-like cupins"/>
    <property type="match status" value="1"/>
</dbReference>
<keyword evidence="3" id="KW-0708">Seed storage protein</keyword>
<gene>
    <name evidence="8" type="ORF">CBR_g44481</name>
</gene>
<dbReference type="InterPro" id="IPR014710">
    <property type="entry name" value="RmlC-like_jellyroll"/>
</dbReference>
<keyword evidence="6" id="KW-0732">Signal</keyword>
<evidence type="ECO:0000256" key="5">
    <source>
        <dbReference type="SAM" id="MobiDB-lite"/>
    </source>
</evidence>
<dbReference type="PANTHER" id="PTHR31189">
    <property type="entry name" value="OS03G0336100 PROTEIN-RELATED"/>
    <property type="match status" value="1"/>
</dbReference>
<feature type="domain" description="Cupin type-1" evidence="7">
    <location>
        <begin position="46"/>
        <end position="227"/>
    </location>
</feature>
<proteinExistence type="inferred from homology"/>
<keyword evidence="2" id="KW-0758">Storage protein</keyword>
<comment type="similarity">
    <text evidence="1">Belongs to the 11S seed storage protein (globulins) family.</text>
</comment>
<dbReference type="Gene3D" id="2.60.120.10">
    <property type="entry name" value="Jelly Rolls"/>
    <property type="match status" value="2"/>
</dbReference>
<feature type="compositionally biased region" description="Basic and acidic residues" evidence="5">
    <location>
        <begin position="437"/>
        <end position="446"/>
    </location>
</feature>
<dbReference type="STRING" id="69332.A0A388LXM8"/>
<organism evidence="8 9">
    <name type="scientific">Chara braunii</name>
    <name type="common">Braun's stonewort</name>
    <dbReference type="NCBI Taxonomy" id="69332"/>
    <lineage>
        <taxon>Eukaryota</taxon>
        <taxon>Viridiplantae</taxon>
        <taxon>Streptophyta</taxon>
        <taxon>Charophyceae</taxon>
        <taxon>Charales</taxon>
        <taxon>Characeae</taxon>
        <taxon>Chara</taxon>
    </lineage>
</organism>
<feature type="region of interest" description="Disordered" evidence="5">
    <location>
        <begin position="430"/>
        <end position="456"/>
    </location>
</feature>
<dbReference type="OrthoDB" id="1903982at2759"/>
<dbReference type="InterPro" id="IPR006045">
    <property type="entry name" value="Cupin_1"/>
</dbReference>
<protein>
    <recommendedName>
        <fullName evidence="7">Cupin type-1 domain-containing protein</fullName>
    </recommendedName>
</protein>